<dbReference type="GO" id="GO:0005524">
    <property type="term" value="F:ATP binding"/>
    <property type="evidence" value="ECO:0007669"/>
    <property type="project" value="UniProtKB-KW"/>
</dbReference>
<dbReference type="SUPFAM" id="SSF53633">
    <property type="entry name" value="Carbamate kinase-like"/>
    <property type="match status" value="1"/>
</dbReference>
<feature type="domain" description="Aspartate/glutamate/uridylate kinase" evidence="10">
    <location>
        <begin position="85"/>
        <end position="361"/>
    </location>
</feature>
<dbReference type="InterPro" id="IPR036393">
    <property type="entry name" value="AceGlu_kinase-like_sf"/>
</dbReference>
<dbReference type="FunFam" id="1.20.120.1320:FF:000001">
    <property type="entry name" value="Aspartokinase"/>
    <property type="match status" value="1"/>
</dbReference>
<evidence type="ECO:0000256" key="4">
    <source>
        <dbReference type="ARBA" id="ARBA00022777"/>
    </source>
</evidence>
<dbReference type="GO" id="GO:0009089">
    <property type="term" value="P:lysine biosynthetic process via diaminopimelate"/>
    <property type="evidence" value="ECO:0007669"/>
    <property type="project" value="UniProtKB-UniPathway"/>
</dbReference>
<sequence>MKVTNVAICLVSLAASVSAFTTAPFLPRQQTQAVSISQHASASASALRMAEDETKSASEGAVKEFKSHQSEIRGKDRSETIDVTMKFGGSSLANADRIHHVTQLIKDQIALGYRPRAVICSAMGKTTNSLLSAGDFALEGRVNIDAIKTLHTAAFDEFDIAKNVREEVMALLNECEDMLNGVRLIQELSPKSLDQLVSYGERCSVRIVAARLNQIGVPAQAFDSWDIGMLTDSNFGDAKLLPDSEEIIKNKFMNRMDPDVVAVVTGFIGKDPNGKITTLGRGGSDLSATAIGAACQLDEIQVWKDVDGILSADPRLVKNAVPVDDVSYDEASELAYFGAQVLHPIAMQPAMKHDVPVRVKNSYNPSAVGTLIKKRDGPAPRLVTAITCKRNIQLLDIESTQMLGAYGFLANVFKDLEEERLSVDVLASSEVSVSLTLDKKQNPESTEAAVEKLSKYSNVKVRQDRAILTLITDVERSSECLATAFRVFDQRDIKIEMMSQGASKVNISFVLKNDQIEDAIIQLHSCFFEDSCIV</sequence>
<gene>
    <name evidence="12" type="ORF">CDEB00056_LOCUS11894</name>
</gene>
<dbReference type="EMBL" id="HBIO01015411">
    <property type="protein sequence ID" value="CAE0467042.1"/>
    <property type="molecule type" value="Transcribed_RNA"/>
</dbReference>
<feature type="signal peptide" evidence="9">
    <location>
        <begin position="1"/>
        <end position="19"/>
    </location>
</feature>
<evidence type="ECO:0000256" key="5">
    <source>
        <dbReference type="ARBA" id="ARBA00022840"/>
    </source>
</evidence>
<evidence type="ECO:0000256" key="7">
    <source>
        <dbReference type="RuleBase" id="RU004249"/>
    </source>
</evidence>
<dbReference type="GO" id="GO:0005829">
    <property type="term" value="C:cytosol"/>
    <property type="evidence" value="ECO:0007669"/>
    <property type="project" value="TreeGrafter"/>
</dbReference>
<dbReference type="InterPro" id="IPR045865">
    <property type="entry name" value="ACT-like_dom_sf"/>
</dbReference>
<keyword evidence="4 6" id="KW-0418">Kinase</keyword>
<comment type="pathway">
    <text evidence="7">Amino-acid biosynthesis; L-threonine biosynthesis; L-threonine from L-aspartate: step 1/5.</text>
</comment>
<dbReference type="PANTHER" id="PTHR21499">
    <property type="entry name" value="ASPARTATE KINASE"/>
    <property type="match status" value="1"/>
</dbReference>
<evidence type="ECO:0000256" key="1">
    <source>
        <dbReference type="ARBA" id="ARBA00010122"/>
    </source>
</evidence>
<reference evidence="12" key="1">
    <citation type="submission" date="2021-01" db="EMBL/GenBank/DDBJ databases">
        <authorList>
            <person name="Corre E."/>
            <person name="Pelletier E."/>
            <person name="Niang G."/>
            <person name="Scheremetjew M."/>
            <person name="Finn R."/>
            <person name="Kale V."/>
            <person name="Holt S."/>
            <person name="Cochrane G."/>
            <person name="Meng A."/>
            <person name="Brown T."/>
            <person name="Cohen L."/>
        </authorList>
    </citation>
    <scope>NUCLEOTIDE SEQUENCE</scope>
    <source>
        <strain evidence="12">MM31A-1</strain>
    </source>
</reference>
<dbReference type="AlphaFoldDB" id="A0A7S3Q5Z4"/>
<comment type="catalytic activity">
    <reaction evidence="6">
        <text>L-aspartate + ATP = 4-phospho-L-aspartate + ADP</text>
        <dbReference type="Rhea" id="RHEA:23776"/>
        <dbReference type="ChEBI" id="CHEBI:29991"/>
        <dbReference type="ChEBI" id="CHEBI:30616"/>
        <dbReference type="ChEBI" id="CHEBI:57535"/>
        <dbReference type="ChEBI" id="CHEBI:456216"/>
        <dbReference type="EC" id="2.7.2.4"/>
    </reaction>
</comment>
<dbReference type="UniPathway" id="UPA00051">
    <property type="reaction ID" value="UER00462"/>
</dbReference>
<dbReference type="InterPro" id="IPR054352">
    <property type="entry name" value="ACT_Aspartokinase"/>
</dbReference>
<protein>
    <recommendedName>
        <fullName evidence="6">Aspartokinase</fullName>
        <ecNumber evidence="6">2.7.2.4</ecNumber>
    </recommendedName>
</protein>
<evidence type="ECO:0000256" key="3">
    <source>
        <dbReference type="ARBA" id="ARBA00022741"/>
    </source>
</evidence>
<name>A0A7S3Q5Z4_9STRA</name>
<keyword evidence="5" id="KW-0067">ATP-binding</keyword>
<comment type="pathway">
    <text evidence="7">Amino-acid biosynthesis; L-methionine biosynthesis via de novo pathway; L-homoserine from L-aspartate: step 1/3.</text>
</comment>
<evidence type="ECO:0000256" key="2">
    <source>
        <dbReference type="ARBA" id="ARBA00022679"/>
    </source>
</evidence>
<dbReference type="InterPro" id="IPR001341">
    <property type="entry name" value="Asp_kinase"/>
</dbReference>
<dbReference type="Pfam" id="PF22468">
    <property type="entry name" value="ACT_9"/>
    <property type="match status" value="1"/>
</dbReference>
<feature type="chain" id="PRO_5030683843" description="Aspartokinase" evidence="9">
    <location>
        <begin position="20"/>
        <end position="534"/>
    </location>
</feature>
<dbReference type="GO" id="GO:0009090">
    <property type="term" value="P:homoserine biosynthetic process"/>
    <property type="evidence" value="ECO:0007669"/>
    <property type="project" value="TreeGrafter"/>
</dbReference>
<evidence type="ECO:0000256" key="8">
    <source>
        <dbReference type="SAM" id="MobiDB-lite"/>
    </source>
</evidence>
<comment type="similarity">
    <text evidence="1 6">Belongs to the aspartokinase family.</text>
</comment>
<dbReference type="GO" id="GO:0004072">
    <property type="term" value="F:aspartate kinase activity"/>
    <property type="evidence" value="ECO:0007669"/>
    <property type="project" value="UniProtKB-EC"/>
</dbReference>
<evidence type="ECO:0000313" key="12">
    <source>
        <dbReference type="EMBL" id="CAE0467042.1"/>
    </source>
</evidence>
<dbReference type="UniPathway" id="UPA00050">
    <property type="reaction ID" value="UER00461"/>
</dbReference>
<dbReference type="Gene3D" id="3.40.1160.10">
    <property type="entry name" value="Acetylglutamate kinase-like"/>
    <property type="match status" value="1"/>
</dbReference>
<dbReference type="NCBIfam" id="TIGR00657">
    <property type="entry name" value="asp_kinases"/>
    <property type="match status" value="1"/>
</dbReference>
<dbReference type="EC" id="2.7.2.4" evidence="6"/>
<proteinExistence type="inferred from homology"/>
<organism evidence="12">
    <name type="scientific">Chaetoceros debilis</name>
    <dbReference type="NCBI Taxonomy" id="122233"/>
    <lineage>
        <taxon>Eukaryota</taxon>
        <taxon>Sar</taxon>
        <taxon>Stramenopiles</taxon>
        <taxon>Ochrophyta</taxon>
        <taxon>Bacillariophyta</taxon>
        <taxon>Coscinodiscophyceae</taxon>
        <taxon>Chaetocerotophycidae</taxon>
        <taxon>Chaetocerotales</taxon>
        <taxon>Chaetocerotaceae</taxon>
        <taxon>Chaetoceros</taxon>
    </lineage>
</organism>
<feature type="region of interest" description="Disordered" evidence="8">
    <location>
        <begin position="47"/>
        <end position="74"/>
    </location>
</feature>
<evidence type="ECO:0000256" key="6">
    <source>
        <dbReference type="RuleBase" id="RU003448"/>
    </source>
</evidence>
<accession>A0A7S3Q5Z4</accession>
<evidence type="ECO:0000256" key="9">
    <source>
        <dbReference type="SAM" id="SignalP"/>
    </source>
</evidence>
<dbReference type="UniPathway" id="UPA00034">
    <property type="reaction ID" value="UER00015"/>
</dbReference>
<keyword evidence="7" id="KW-0028">Amino-acid biosynthesis</keyword>
<dbReference type="Gene3D" id="1.20.120.1320">
    <property type="entry name" value="Aspartokinase, catalytic domain"/>
    <property type="match status" value="1"/>
</dbReference>
<dbReference type="InterPro" id="IPR042199">
    <property type="entry name" value="AsparK_Bifunc_asparK/hSer_DH"/>
</dbReference>
<evidence type="ECO:0000259" key="11">
    <source>
        <dbReference type="Pfam" id="PF22468"/>
    </source>
</evidence>
<dbReference type="Gene3D" id="3.30.70.260">
    <property type="match status" value="2"/>
</dbReference>
<dbReference type="Pfam" id="PF00696">
    <property type="entry name" value="AA_kinase"/>
    <property type="match status" value="1"/>
</dbReference>
<dbReference type="GO" id="GO:0009088">
    <property type="term" value="P:threonine biosynthetic process"/>
    <property type="evidence" value="ECO:0007669"/>
    <property type="project" value="UniProtKB-UniPathway"/>
</dbReference>
<dbReference type="PANTHER" id="PTHR21499:SF59">
    <property type="entry name" value="ASPARTOKINASE"/>
    <property type="match status" value="1"/>
</dbReference>
<keyword evidence="9" id="KW-0732">Signal</keyword>
<keyword evidence="2 6" id="KW-0808">Transferase</keyword>
<dbReference type="InterPro" id="IPR001048">
    <property type="entry name" value="Asp/Glu/Uridylate_kinase"/>
</dbReference>
<comment type="pathway">
    <text evidence="7">Amino-acid biosynthesis; L-lysine biosynthesis via DAP pathway; (S)-tetrahydrodipicolinate from L-aspartate: step 1/4.</text>
</comment>
<feature type="compositionally biased region" description="Basic and acidic residues" evidence="8">
    <location>
        <begin position="49"/>
        <end position="74"/>
    </location>
</feature>
<evidence type="ECO:0000259" key="10">
    <source>
        <dbReference type="Pfam" id="PF00696"/>
    </source>
</evidence>
<keyword evidence="3" id="KW-0547">Nucleotide-binding</keyword>
<dbReference type="SUPFAM" id="SSF55021">
    <property type="entry name" value="ACT-like"/>
    <property type="match status" value="2"/>
</dbReference>
<feature type="domain" description="Aspartokinase ACT" evidence="11">
    <location>
        <begin position="481"/>
        <end position="527"/>
    </location>
</feature>